<dbReference type="RefSeq" id="WP_386113170.1">
    <property type="nucleotide sequence ID" value="NZ_JBHTKM010000001.1"/>
</dbReference>
<reference evidence="2" key="1">
    <citation type="journal article" date="2019" name="Int. J. Syst. Evol. Microbiol.">
        <title>The Global Catalogue of Microorganisms (GCM) 10K type strain sequencing project: providing services to taxonomists for standard genome sequencing and annotation.</title>
        <authorList>
            <consortium name="The Broad Institute Genomics Platform"/>
            <consortium name="The Broad Institute Genome Sequencing Center for Infectious Disease"/>
            <person name="Wu L."/>
            <person name="Ma J."/>
        </authorList>
    </citation>
    <scope>NUCLEOTIDE SEQUENCE [LARGE SCALE GENOMIC DNA]</scope>
    <source>
        <strain evidence="2">CCUG 56098</strain>
    </source>
</reference>
<sequence>MKLIEKEILPFQEKDFFFPIRDKVDYARIIIFATRKLLLNINNDDIECSSVMKLLIEKMSRLFFYKEKKYFSISFPFTVLMEDGKIIKITTLTGKTVNNQYLSNALLVLNDEQFKLNPSLLDYYIEANNGESHGINILEEIFQSEPAYIRYDNDPKNEDGKKHPLHHLDINYSSYGTYKLGLNSVIIENNFEDVLNINTNCSYLDK</sequence>
<dbReference type="EMBL" id="JBHTKM010000001">
    <property type="protein sequence ID" value="MFD1014417.1"/>
    <property type="molecule type" value="Genomic_DNA"/>
</dbReference>
<dbReference type="Proteomes" id="UP001597086">
    <property type="component" value="Unassembled WGS sequence"/>
</dbReference>
<accession>A0ABW3KLT2</accession>
<name>A0ABW3KLT2_9FLAO</name>
<proteinExistence type="predicted"/>
<gene>
    <name evidence="1" type="ORF">ACFQ13_00675</name>
</gene>
<protein>
    <submittedName>
        <fullName evidence="1">Uncharacterized protein</fullName>
    </submittedName>
</protein>
<evidence type="ECO:0000313" key="1">
    <source>
        <dbReference type="EMBL" id="MFD1014417.1"/>
    </source>
</evidence>
<evidence type="ECO:0000313" key="2">
    <source>
        <dbReference type="Proteomes" id="UP001597086"/>
    </source>
</evidence>
<keyword evidence="2" id="KW-1185">Reference proteome</keyword>
<organism evidence="1 2">
    <name type="scientific">Winogradskyella rapida</name>
    <dbReference type="NCBI Taxonomy" id="549701"/>
    <lineage>
        <taxon>Bacteria</taxon>
        <taxon>Pseudomonadati</taxon>
        <taxon>Bacteroidota</taxon>
        <taxon>Flavobacteriia</taxon>
        <taxon>Flavobacteriales</taxon>
        <taxon>Flavobacteriaceae</taxon>
        <taxon>Winogradskyella</taxon>
    </lineage>
</organism>
<comment type="caution">
    <text evidence="1">The sequence shown here is derived from an EMBL/GenBank/DDBJ whole genome shotgun (WGS) entry which is preliminary data.</text>
</comment>